<dbReference type="InParanoid" id="W0RR40"/>
<dbReference type="InterPro" id="IPR036388">
    <property type="entry name" value="WH-like_DNA-bd_sf"/>
</dbReference>
<dbReference type="PANTHER" id="PTHR33169:SF14">
    <property type="entry name" value="TRANSCRIPTIONAL REGULATOR RV3488"/>
    <property type="match status" value="1"/>
</dbReference>
<dbReference type="Gene3D" id="1.10.10.10">
    <property type="entry name" value="Winged helix-like DNA-binding domain superfamily/Winged helix DNA-binding domain"/>
    <property type="match status" value="1"/>
</dbReference>
<dbReference type="SUPFAM" id="SSF46785">
    <property type="entry name" value="Winged helix' DNA-binding domain"/>
    <property type="match status" value="1"/>
</dbReference>
<feature type="domain" description="Transcription regulator PadR N-terminal" evidence="1">
    <location>
        <begin position="25"/>
        <end position="98"/>
    </location>
</feature>
<dbReference type="EMBL" id="CP007129">
    <property type="protein sequence ID" value="AHG92770.1"/>
    <property type="molecule type" value="Genomic_DNA"/>
</dbReference>
<accession>W0RR40</accession>
<geneLocation type="plasmid" evidence="2 3">
    <name>1</name>
</geneLocation>
<dbReference type="InterPro" id="IPR017799">
    <property type="entry name" value="Tscrpt_reg_PadR_acidobac-type"/>
</dbReference>
<dbReference type="Pfam" id="PF03551">
    <property type="entry name" value="PadR"/>
    <property type="match status" value="1"/>
</dbReference>
<dbReference type="InterPro" id="IPR052509">
    <property type="entry name" value="Metal_resp_DNA-bind_regulator"/>
</dbReference>
<sequence>MLKGARVSRDREKTDLLQGTLDLIVLKLLRAGPANGWELTQSIQAVSRGVLDVNYGTLYPALRRIEGKGWVTARWGTSENNRRARYYTLTAAGRRQLDVERDEWKRFASALDLILDQD</sequence>
<name>W0RR40_9BACT</name>
<evidence type="ECO:0000313" key="3">
    <source>
        <dbReference type="Proteomes" id="UP000019151"/>
    </source>
</evidence>
<dbReference type="HOGENOM" id="CLU_063440_3_3_0"/>
<dbReference type="KEGG" id="gba:J421_5235"/>
<dbReference type="NCBIfam" id="TIGR03433">
    <property type="entry name" value="padR_acidobact"/>
    <property type="match status" value="1"/>
</dbReference>
<proteinExistence type="predicted"/>
<dbReference type="Proteomes" id="UP000019151">
    <property type="component" value="Plasmid 1"/>
</dbReference>
<protein>
    <submittedName>
        <fullName evidence="2">Transcriptional regulator, PadR-family</fullName>
    </submittedName>
</protein>
<evidence type="ECO:0000259" key="1">
    <source>
        <dbReference type="Pfam" id="PF03551"/>
    </source>
</evidence>
<keyword evidence="2" id="KW-0614">Plasmid</keyword>
<dbReference type="PANTHER" id="PTHR33169">
    <property type="entry name" value="PADR-FAMILY TRANSCRIPTIONAL REGULATOR"/>
    <property type="match status" value="1"/>
</dbReference>
<dbReference type="InterPro" id="IPR036390">
    <property type="entry name" value="WH_DNA-bd_sf"/>
</dbReference>
<evidence type="ECO:0000313" key="2">
    <source>
        <dbReference type="EMBL" id="AHG92770.1"/>
    </source>
</evidence>
<organism evidence="2 3">
    <name type="scientific">Gemmatirosa kalamazoonensis</name>
    <dbReference type="NCBI Taxonomy" id="861299"/>
    <lineage>
        <taxon>Bacteria</taxon>
        <taxon>Pseudomonadati</taxon>
        <taxon>Gemmatimonadota</taxon>
        <taxon>Gemmatimonadia</taxon>
        <taxon>Gemmatimonadales</taxon>
        <taxon>Gemmatimonadaceae</taxon>
        <taxon>Gemmatirosa</taxon>
    </lineage>
</organism>
<gene>
    <name evidence="2" type="ORF">J421_5235</name>
</gene>
<keyword evidence="3" id="KW-1185">Reference proteome</keyword>
<reference evidence="2 3" key="1">
    <citation type="journal article" date="2014" name="Genome Announc.">
        <title>Genome Sequence and Methylome of Soil Bacterium Gemmatirosa kalamazoonensis KBS708T, a Member of the Rarely Cultivated Gemmatimonadetes Phylum.</title>
        <authorList>
            <person name="Debruyn J.M."/>
            <person name="Radosevich M."/>
            <person name="Wommack K.E."/>
            <person name="Polson S.W."/>
            <person name="Hauser L.J."/>
            <person name="Fawaz M.N."/>
            <person name="Korlach J."/>
            <person name="Tsai Y.C."/>
        </authorList>
    </citation>
    <scope>NUCLEOTIDE SEQUENCE [LARGE SCALE GENOMIC DNA]</scope>
    <source>
        <strain evidence="2 3">KBS708</strain>
        <plasmid evidence="3">Plasmid 1</plasmid>
    </source>
</reference>
<dbReference type="AlphaFoldDB" id="W0RR40"/>
<dbReference type="InterPro" id="IPR005149">
    <property type="entry name" value="Tscrpt_reg_PadR_N"/>
</dbReference>
<dbReference type="OrthoDB" id="9808017at2"/>